<dbReference type="OrthoDB" id="5958450at2"/>
<keyword evidence="5" id="KW-1185">Reference proteome</keyword>
<dbReference type="InterPro" id="IPR004045">
    <property type="entry name" value="Glutathione_S-Trfase_N"/>
</dbReference>
<dbReference type="SUPFAM" id="SSF47616">
    <property type="entry name" value="GST C-terminal domain-like"/>
    <property type="match status" value="1"/>
</dbReference>
<dbReference type="PROSITE" id="PS50405">
    <property type="entry name" value="GST_CTER"/>
    <property type="match status" value="1"/>
</dbReference>
<dbReference type="SFLD" id="SFLDG00358">
    <property type="entry name" value="Main_(cytGST)"/>
    <property type="match status" value="1"/>
</dbReference>
<reference evidence="4 5" key="1">
    <citation type="journal article" date="2018" name="Genet. Mol. Biol.">
        <title>The genome sequence of Dyella jiangningensis FCAV SCS01 from a lignocellulose-decomposing microbial consortium metagenome reveals potential for biotechnological applications.</title>
        <authorList>
            <person name="Desiderato J.G."/>
            <person name="Alvarenga D.O."/>
            <person name="Constancio M.T.L."/>
            <person name="Alves L.M.C."/>
            <person name="Varani A.M."/>
        </authorList>
    </citation>
    <scope>NUCLEOTIDE SEQUENCE [LARGE SCALE GENOMIC DNA]</scope>
    <source>
        <strain evidence="4 5">FCAV SCS01</strain>
    </source>
</reference>
<gene>
    <name evidence="4" type="ORF">CA260_17755</name>
</gene>
<evidence type="ECO:0000259" key="2">
    <source>
        <dbReference type="PROSITE" id="PS50404"/>
    </source>
</evidence>
<dbReference type="Pfam" id="PF00043">
    <property type="entry name" value="GST_C"/>
    <property type="match status" value="1"/>
</dbReference>
<accession>A0A328P6J4</accession>
<dbReference type="InterPro" id="IPR036282">
    <property type="entry name" value="Glutathione-S-Trfase_C_sf"/>
</dbReference>
<sequence length="221" mass="24426">MKIYWIKAQAPRRVLALVKYLGIDAECIQVDAKAGGLKTAEYKALNPNGKAPTLVDGDFVLWESSAINAYLCIKEGSDLWPAHNPAEQVEVIRWLSWNDNHWAGAVGPFYFEFVVKETFNIGPPDRSELAAALPGLKQLAAVLDSHLEGCDFVACGRLTIADFQLAAMACDWRRSEMPLAEFPNIVRWLDGLDRLPAWADPWPASKSNEAPAAHDRHASLA</sequence>
<evidence type="ECO:0000259" key="3">
    <source>
        <dbReference type="PROSITE" id="PS50405"/>
    </source>
</evidence>
<organism evidence="4 5">
    <name type="scientific">Dyella jiangningensis</name>
    <dbReference type="NCBI Taxonomy" id="1379159"/>
    <lineage>
        <taxon>Bacteria</taxon>
        <taxon>Pseudomonadati</taxon>
        <taxon>Pseudomonadota</taxon>
        <taxon>Gammaproteobacteria</taxon>
        <taxon>Lysobacterales</taxon>
        <taxon>Rhodanobacteraceae</taxon>
        <taxon>Dyella</taxon>
    </lineage>
</organism>
<dbReference type="Pfam" id="PF02798">
    <property type="entry name" value="GST_N"/>
    <property type="match status" value="1"/>
</dbReference>
<proteinExistence type="inferred from homology"/>
<evidence type="ECO:0000313" key="5">
    <source>
        <dbReference type="Proteomes" id="UP000248926"/>
    </source>
</evidence>
<evidence type="ECO:0000256" key="1">
    <source>
        <dbReference type="RuleBase" id="RU003494"/>
    </source>
</evidence>
<dbReference type="Gene3D" id="1.20.1050.10">
    <property type="match status" value="1"/>
</dbReference>
<dbReference type="InterPro" id="IPR010987">
    <property type="entry name" value="Glutathione-S-Trfase_C-like"/>
</dbReference>
<dbReference type="GO" id="GO:0016740">
    <property type="term" value="F:transferase activity"/>
    <property type="evidence" value="ECO:0007669"/>
    <property type="project" value="UniProtKB-KW"/>
</dbReference>
<dbReference type="EMBL" id="NFZS01000004">
    <property type="protein sequence ID" value="RAO75874.1"/>
    <property type="molecule type" value="Genomic_DNA"/>
</dbReference>
<dbReference type="PROSITE" id="PS50404">
    <property type="entry name" value="GST_NTER"/>
    <property type="match status" value="1"/>
</dbReference>
<dbReference type="Gene3D" id="3.40.30.10">
    <property type="entry name" value="Glutaredoxin"/>
    <property type="match status" value="1"/>
</dbReference>
<dbReference type="PANTHER" id="PTHR44051:SF14">
    <property type="entry name" value="GLUTATHIONE S-TRANSFERASE II"/>
    <property type="match status" value="1"/>
</dbReference>
<dbReference type="InterPro" id="IPR036249">
    <property type="entry name" value="Thioredoxin-like_sf"/>
</dbReference>
<comment type="similarity">
    <text evidence="1">Belongs to the GST superfamily.</text>
</comment>
<dbReference type="Proteomes" id="UP000248926">
    <property type="component" value="Unassembled WGS sequence"/>
</dbReference>
<evidence type="ECO:0000313" key="4">
    <source>
        <dbReference type="EMBL" id="RAO75874.1"/>
    </source>
</evidence>
<dbReference type="SUPFAM" id="SSF52833">
    <property type="entry name" value="Thioredoxin-like"/>
    <property type="match status" value="1"/>
</dbReference>
<dbReference type="RefSeq" id="WP_111984333.1">
    <property type="nucleotide sequence ID" value="NZ_NFZS01000004.1"/>
</dbReference>
<feature type="domain" description="GST C-terminal" evidence="3">
    <location>
        <begin position="84"/>
        <end position="212"/>
    </location>
</feature>
<feature type="domain" description="GST N-terminal" evidence="2">
    <location>
        <begin position="1"/>
        <end position="79"/>
    </location>
</feature>
<name>A0A328P6J4_9GAMM</name>
<protein>
    <submittedName>
        <fullName evidence="4">Glutathione S-transferase</fullName>
    </submittedName>
</protein>
<dbReference type="SFLD" id="SFLDS00019">
    <property type="entry name" value="Glutathione_Transferase_(cytos"/>
    <property type="match status" value="1"/>
</dbReference>
<dbReference type="PANTHER" id="PTHR44051">
    <property type="entry name" value="GLUTATHIONE S-TRANSFERASE-RELATED"/>
    <property type="match status" value="1"/>
</dbReference>
<keyword evidence="4" id="KW-0808">Transferase</keyword>
<dbReference type="AlphaFoldDB" id="A0A328P6J4"/>
<dbReference type="InterPro" id="IPR040079">
    <property type="entry name" value="Glutathione_S-Trfase"/>
</dbReference>
<comment type="caution">
    <text evidence="4">The sequence shown here is derived from an EMBL/GenBank/DDBJ whole genome shotgun (WGS) entry which is preliminary data.</text>
</comment>
<dbReference type="InterPro" id="IPR004046">
    <property type="entry name" value="GST_C"/>
</dbReference>